<dbReference type="Pfam" id="PF06912">
    <property type="entry name" value="DUF1275"/>
    <property type="match status" value="1"/>
</dbReference>
<organism evidence="2 3">
    <name type="scientific">Roseibacillus persicicus</name>
    <dbReference type="NCBI Taxonomy" id="454148"/>
    <lineage>
        <taxon>Bacteria</taxon>
        <taxon>Pseudomonadati</taxon>
        <taxon>Verrucomicrobiota</taxon>
        <taxon>Verrucomicrobiia</taxon>
        <taxon>Verrucomicrobiales</taxon>
        <taxon>Verrucomicrobiaceae</taxon>
        <taxon>Roseibacillus</taxon>
    </lineage>
</organism>
<feature type="transmembrane region" description="Helical" evidence="1">
    <location>
        <begin position="9"/>
        <end position="29"/>
    </location>
</feature>
<reference evidence="2" key="2">
    <citation type="submission" date="2020-09" db="EMBL/GenBank/DDBJ databases">
        <authorList>
            <person name="Sun Q."/>
            <person name="Kim S."/>
        </authorList>
    </citation>
    <scope>NUCLEOTIDE SEQUENCE</scope>
    <source>
        <strain evidence="2">KCTC 12988</strain>
    </source>
</reference>
<name>A0A918TEQ8_9BACT</name>
<evidence type="ECO:0000313" key="3">
    <source>
        <dbReference type="Proteomes" id="UP000644507"/>
    </source>
</evidence>
<proteinExistence type="predicted"/>
<keyword evidence="3" id="KW-1185">Reference proteome</keyword>
<dbReference type="AlphaFoldDB" id="A0A918TEQ8"/>
<keyword evidence="1" id="KW-0812">Transmembrane</keyword>
<dbReference type="PANTHER" id="PTHR37314:SF4">
    <property type="entry name" value="UPF0700 TRANSMEMBRANE PROTEIN YOAK"/>
    <property type="match status" value="1"/>
</dbReference>
<reference evidence="2" key="1">
    <citation type="journal article" date="2014" name="Int. J. Syst. Evol. Microbiol.">
        <title>Complete genome sequence of Corynebacterium casei LMG S-19264T (=DSM 44701T), isolated from a smear-ripened cheese.</title>
        <authorList>
            <consortium name="US DOE Joint Genome Institute (JGI-PGF)"/>
            <person name="Walter F."/>
            <person name="Albersmeier A."/>
            <person name="Kalinowski J."/>
            <person name="Ruckert C."/>
        </authorList>
    </citation>
    <scope>NUCLEOTIDE SEQUENCE</scope>
    <source>
        <strain evidence="2">KCTC 12988</strain>
    </source>
</reference>
<dbReference type="RefSeq" id="WP_189567017.1">
    <property type="nucleotide sequence ID" value="NZ_BMXI01000002.1"/>
</dbReference>
<sequence>MKQFSPTQLVLGGCVLAFGASFLNTGFILTTGTSVSHLTGDIARIGSGFAALGSEGVKEVLNVVVATIGFVTGATTSGFLLHHPTLEMKMPYGRILSALGLCLVLSHFAYLRSPLLAIAIASAVCGIQNALASRYRGVVLRTTHLTGLFTDFGIHLGMKLRGHKIERWKILIPVWLTLSFLLGAILSGILLHWGSRHWILAAGVGYCLSGVFWSIYKRTRSSLAEEN</sequence>
<feature type="transmembrane region" description="Helical" evidence="1">
    <location>
        <begin position="197"/>
        <end position="216"/>
    </location>
</feature>
<keyword evidence="1" id="KW-1133">Transmembrane helix</keyword>
<feature type="transmembrane region" description="Helical" evidence="1">
    <location>
        <begin position="60"/>
        <end position="80"/>
    </location>
</feature>
<evidence type="ECO:0000313" key="2">
    <source>
        <dbReference type="EMBL" id="GHC42815.1"/>
    </source>
</evidence>
<gene>
    <name evidence="2" type="ORF">GCM10007100_04700</name>
</gene>
<dbReference type="Proteomes" id="UP000644507">
    <property type="component" value="Unassembled WGS sequence"/>
</dbReference>
<dbReference type="EMBL" id="BMXI01000002">
    <property type="protein sequence ID" value="GHC42815.1"/>
    <property type="molecule type" value="Genomic_DNA"/>
</dbReference>
<accession>A0A918TEQ8</accession>
<feature type="transmembrane region" description="Helical" evidence="1">
    <location>
        <begin position="92"/>
        <end position="109"/>
    </location>
</feature>
<dbReference type="PANTHER" id="PTHR37314">
    <property type="entry name" value="SLR0142 PROTEIN"/>
    <property type="match status" value="1"/>
</dbReference>
<evidence type="ECO:0000256" key="1">
    <source>
        <dbReference type="SAM" id="Phobius"/>
    </source>
</evidence>
<dbReference type="InterPro" id="IPR010699">
    <property type="entry name" value="DUF1275"/>
</dbReference>
<protein>
    <submittedName>
        <fullName evidence="2">DUF1275 family protein</fullName>
    </submittedName>
</protein>
<feature type="transmembrane region" description="Helical" evidence="1">
    <location>
        <begin position="115"/>
        <end position="132"/>
    </location>
</feature>
<keyword evidence="1" id="KW-0472">Membrane</keyword>
<comment type="caution">
    <text evidence="2">The sequence shown here is derived from an EMBL/GenBank/DDBJ whole genome shotgun (WGS) entry which is preliminary data.</text>
</comment>
<feature type="transmembrane region" description="Helical" evidence="1">
    <location>
        <begin position="170"/>
        <end position="191"/>
    </location>
</feature>